<accession>A0AA37UCS8</accession>
<dbReference type="Pfam" id="PF21597">
    <property type="entry name" value="TetR_C_43"/>
    <property type="match status" value="1"/>
</dbReference>
<dbReference type="Gene3D" id="1.10.357.10">
    <property type="entry name" value="Tetracycline Repressor, domain 2"/>
    <property type="match status" value="1"/>
</dbReference>
<dbReference type="InterPro" id="IPR023772">
    <property type="entry name" value="DNA-bd_HTH_TetR-type_CS"/>
</dbReference>
<feature type="domain" description="HTH tetR-type" evidence="5">
    <location>
        <begin position="19"/>
        <end position="78"/>
    </location>
</feature>
<reference evidence="6 7" key="1">
    <citation type="journal article" date="2014" name="Int. J. Syst. Evol. Microbiol.">
        <title>Complete genome sequence of Corynebacterium casei LMG S-19264T (=DSM 44701T), isolated from a smear-ripened cheese.</title>
        <authorList>
            <consortium name="US DOE Joint Genome Institute (JGI-PGF)"/>
            <person name="Walter F."/>
            <person name="Albersmeier A."/>
            <person name="Kalinowski J."/>
            <person name="Ruckert C."/>
        </authorList>
    </citation>
    <scope>NUCLEOTIDE SEQUENCE [LARGE SCALE GENOMIC DNA]</scope>
    <source>
        <strain evidence="6 7">NBRC 112289</strain>
    </source>
</reference>
<dbReference type="GO" id="GO:0000976">
    <property type="term" value="F:transcription cis-regulatory region binding"/>
    <property type="evidence" value="ECO:0007669"/>
    <property type="project" value="TreeGrafter"/>
</dbReference>
<dbReference type="PANTHER" id="PTHR30055">
    <property type="entry name" value="HTH-TYPE TRANSCRIPTIONAL REGULATOR RUTR"/>
    <property type="match status" value="1"/>
</dbReference>
<dbReference type="SUPFAM" id="SSF48498">
    <property type="entry name" value="Tetracyclin repressor-like, C-terminal domain"/>
    <property type="match status" value="1"/>
</dbReference>
<dbReference type="PANTHER" id="PTHR30055:SF234">
    <property type="entry name" value="HTH-TYPE TRANSCRIPTIONAL REGULATOR BETI"/>
    <property type="match status" value="1"/>
</dbReference>
<dbReference type="RefSeq" id="WP_284229129.1">
    <property type="nucleotide sequence ID" value="NZ_BSUL01000001.1"/>
</dbReference>
<keyword evidence="3" id="KW-0804">Transcription</keyword>
<keyword evidence="2 4" id="KW-0238">DNA-binding</keyword>
<feature type="DNA-binding region" description="H-T-H motif" evidence="4">
    <location>
        <begin position="41"/>
        <end position="60"/>
    </location>
</feature>
<gene>
    <name evidence="6" type="ORF">GCM10025874_02010</name>
</gene>
<dbReference type="EMBL" id="BSUL01000001">
    <property type="protein sequence ID" value="GMA26948.1"/>
    <property type="molecule type" value="Genomic_DNA"/>
</dbReference>
<name>A0AA37UCS8_9MICO</name>
<dbReference type="GO" id="GO:0003700">
    <property type="term" value="F:DNA-binding transcription factor activity"/>
    <property type="evidence" value="ECO:0007669"/>
    <property type="project" value="TreeGrafter"/>
</dbReference>
<dbReference type="AlphaFoldDB" id="A0AA37UCS8"/>
<evidence type="ECO:0000313" key="6">
    <source>
        <dbReference type="EMBL" id="GMA26948.1"/>
    </source>
</evidence>
<organism evidence="6 7">
    <name type="scientific">Arenivirga flava</name>
    <dbReference type="NCBI Taxonomy" id="1930060"/>
    <lineage>
        <taxon>Bacteria</taxon>
        <taxon>Bacillati</taxon>
        <taxon>Actinomycetota</taxon>
        <taxon>Actinomycetes</taxon>
        <taxon>Micrococcales</taxon>
        <taxon>Microbacteriaceae</taxon>
        <taxon>Arenivirga</taxon>
    </lineage>
</organism>
<dbReference type="PRINTS" id="PR00455">
    <property type="entry name" value="HTHTETR"/>
</dbReference>
<evidence type="ECO:0000256" key="2">
    <source>
        <dbReference type="ARBA" id="ARBA00023125"/>
    </source>
</evidence>
<dbReference type="InterPro" id="IPR050109">
    <property type="entry name" value="HTH-type_TetR-like_transc_reg"/>
</dbReference>
<evidence type="ECO:0000259" key="5">
    <source>
        <dbReference type="PROSITE" id="PS50977"/>
    </source>
</evidence>
<dbReference type="PROSITE" id="PS50977">
    <property type="entry name" value="HTH_TETR_2"/>
    <property type="match status" value="1"/>
</dbReference>
<dbReference type="SUPFAM" id="SSF46689">
    <property type="entry name" value="Homeodomain-like"/>
    <property type="match status" value="1"/>
</dbReference>
<dbReference type="Proteomes" id="UP001157160">
    <property type="component" value="Unassembled WGS sequence"/>
</dbReference>
<protein>
    <submittedName>
        <fullName evidence="6">TetR family transcriptional regulator</fullName>
    </submittedName>
</protein>
<dbReference type="PROSITE" id="PS01081">
    <property type="entry name" value="HTH_TETR_1"/>
    <property type="match status" value="1"/>
</dbReference>
<dbReference type="InterPro" id="IPR009057">
    <property type="entry name" value="Homeodomain-like_sf"/>
</dbReference>
<keyword evidence="7" id="KW-1185">Reference proteome</keyword>
<evidence type="ECO:0000256" key="3">
    <source>
        <dbReference type="ARBA" id="ARBA00023163"/>
    </source>
</evidence>
<sequence>MDPSAADHDAERPLRADAARNRTLILDTARRVFADRGIGATLNDVAREAGVGVGTVYRRFADKEALLAALRADKFTALRALAAAALRVDDPREALRGYLHEVIALRVRDRLINEVVAASPHDHEALRAERERLSEDVERVIARARDVGAVREGFAARDVPVLTLMVGALADRSASVDPEAWRRYASLLVDAVCPTEEPMPMPGGPFGEHQLPLVMHPRP</sequence>
<evidence type="ECO:0000256" key="4">
    <source>
        <dbReference type="PROSITE-ProRule" id="PRU00335"/>
    </source>
</evidence>
<dbReference type="Pfam" id="PF00440">
    <property type="entry name" value="TetR_N"/>
    <property type="match status" value="1"/>
</dbReference>
<comment type="caution">
    <text evidence="6">The sequence shown here is derived from an EMBL/GenBank/DDBJ whole genome shotgun (WGS) entry which is preliminary data.</text>
</comment>
<evidence type="ECO:0000256" key="1">
    <source>
        <dbReference type="ARBA" id="ARBA00023015"/>
    </source>
</evidence>
<proteinExistence type="predicted"/>
<dbReference type="InterPro" id="IPR049445">
    <property type="entry name" value="TetR_SbtR-like_C"/>
</dbReference>
<dbReference type="InterPro" id="IPR036271">
    <property type="entry name" value="Tet_transcr_reg_TetR-rel_C_sf"/>
</dbReference>
<evidence type="ECO:0000313" key="7">
    <source>
        <dbReference type="Proteomes" id="UP001157160"/>
    </source>
</evidence>
<dbReference type="InterPro" id="IPR001647">
    <property type="entry name" value="HTH_TetR"/>
</dbReference>
<keyword evidence="1" id="KW-0805">Transcription regulation</keyword>